<evidence type="ECO:0000313" key="4">
    <source>
        <dbReference type="EMBL" id="RKG47660.1"/>
    </source>
</evidence>
<keyword evidence="2" id="KW-1133">Transmembrane helix</keyword>
<dbReference type="InterPro" id="IPR001623">
    <property type="entry name" value="DnaJ_domain"/>
</dbReference>
<dbReference type="PROSITE" id="PS50076">
    <property type="entry name" value="DNAJ_2"/>
    <property type="match status" value="1"/>
</dbReference>
<dbReference type="InterPro" id="IPR036869">
    <property type="entry name" value="J_dom_sf"/>
</dbReference>
<accession>A0A3A8FXB6</accession>
<evidence type="ECO:0000313" key="5">
    <source>
        <dbReference type="Proteomes" id="UP000281084"/>
    </source>
</evidence>
<dbReference type="Gene3D" id="1.10.287.110">
    <property type="entry name" value="DnaJ domain"/>
    <property type="match status" value="1"/>
</dbReference>
<evidence type="ECO:0000256" key="2">
    <source>
        <dbReference type="SAM" id="Phobius"/>
    </source>
</evidence>
<gene>
    <name evidence="4" type="ORF">D7V64_16420</name>
</gene>
<protein>
    <recommendedName>
        <fullName evidence="3">J domain-containing protein</fullName>
    </recommendedName>
</protein>
<dbReference type="Proteomes" id="UP000281084">
    <property type="component" value="Unassembled WGS sequence"/>
</dbReference>
<sequence length="260" mass="29716">MLRWIFGVIGFFIAGPIGFFIGFCIGYLAALPFKEDESGTVDPYLNNNKVEPSIKLGKSLIEQIYPCIDIVCNYALLHEPTWNPDKVNFVKNIFIEACDNDNEIVLLRERIKLSSRPTIPQSIRDFLALQPNESRKAEIYINVMILIFNTSRNTEVFKIEVLQFGSNIGLERNYCIEELENFLEHASEQEKETPLNERDLAAKVLGVSVHASNDEIKKAHRIKIRDFHSDRNVGVTDAVREILEQKAAEINHARDVLLKL</sequence>
<keyword evidence="1" id="KW-0143">Chaperone</keyword>
<comment type="caution">
    <text evidence="4">The sequence shown here is derived from an EMBL/GenBank/DDBJ whole genome shotgun (WGS) entry which is preliminary data.</text>
</comment>
<feature type="transmembrane region" description="Helical" evidence="2">
    <location>
        <begin position="6"/>
        <end position="30"/>
    </location>
</feature>
<reference evidence="4 5" key="1">
    <citation type="submission" date="2018-09" db="EMBL/GenBank/DDBJ databases">
        <title>The draft genome of Acinetobacter spp. strains.</title>
        <authorList>
            <person name="Qin J."/>
            <person name="Feng Y."/>
            <person name="Zong Z."/>
        </authorList>
    </citation>
    <scope>NUCLEOTIDE SEQUENCE [LARGE SCALE GENOMIC DNA]</scope>
    <source>
        <strain evidence="4 5">WCHAc060002</strain>
    </source>
</reference>
<dbReference type="AlphaFoldDB" id="A0A3A8FXB6"/>
<dbReference type="SUPFAM" id="SSF46565">
    <property type="entry name" value="Chaperone J-domain"/>
    <property type="match status" value="1"/>
</dbReference>
<keyword evidence="2" id="KW-0472">Membrane</keyword>
<dbReference type="RefSeq" id="WP_120368368.1">
    <property type="nucleotide sequence ID" value="NZ_RAXZ01000050.1"/>
</dbReference>
<dbReference type="EMBL" id="RAXZ01000050">
    <property type="protein sequence ID" value="RKG47660.1"/>
    <property type="molecule type" value="Genomic_DNA"/>
</dbReference>
<evidence type="ECO:0000259" key="3">
    <source>
        <dbReference type="PROSITE" id="PS50076"/>
    </source>
</evidence>
<keyword evidence="2" id="KW-0812">Transmembrane</keyword>
<organism evidence="4 5">
    <name type="scientific">Acinetobacter cumulans</name>
    <dbReference type="NCBI Taxonomy" id="2136182"/>
    <lineage>
        <taxon>Bacteria</taxon>
        <taxon>Pseudomonadati</taxon>
        <taxon>Pseudomonadota</taxon>
        <taxon>Gammaproteobacteria</taxon>
        <taxon>Moraxellales</taxon>
        <taxon>Moraxellaceae</taxon>
        <taxon>Acinetobacter</taxon>
    </lineage>
</organism>
<name>A0A3A8FXB6_9GAMM</name>
<feature type="domain" description="J" evidence="3">
    <location>
        <begin position="200"/>
        <end position="260"/>
    </location>
</feature>
<proteinExistence type="predicted"/>
<evidence type="ECO:0000256" key="1">
    <source>
        <dbReference type="ARBA" id="ARBA00023186"/>
    </source>
</evidence>
<dbReference type="CDD" id="cd06257">
    <property type="entry name" value="DnaJ"/>
    <property type="match status" value="1"/>
</dbReference>